<dbReference type="EMBL" id="ASPP01008256">
    <property type="protein sequence ID" value="ETO25832.1"/>
    <property type="molecule type" value="Genomic_DNA"/>
</dbReference>
<sequence>MTISPSILCWHKYIKELTQQLKKLHDDYGSKMEQLQLEHKKGLKKQKNYGLLRSKQRGNNGWNKKPKQSTKNKRDVQTKEDEKLAALREQKETLLVQQEKREEFWREKYQSGLENEINALKDSFNAQKLKWESEWADKLSELEKNIKCVEEVEFLISKEQEKIRQLEQSHKKELEQLESRHINILECSGRRHELEIQNLKQVQKIESEEWKSIIQKQLNGEMQDKLAKFKEALEIQQKKEIDTIIDKFTTENETAIKLIQEKHVESIRQLETELSSKNKQLNEWCQKNQTQFEEKQGLRQENTTMKAKLSDCEDMIKKLNSQIDELNLDKQKTQERSEAQFLDKDKKFGEQLAQYKQKQEILEKTIQMNQKAYEHQIKQVMAEHSSELEHLESRIKQTLCKKDDLIMQLKDNIQDKEMRIVEIEKILEQQRNELFAQLS</sequence>
<dbReference type="PANTHER" id="PTHR31540">
    <property type="entry name" value="CENTROSOMAL PROTEIN OF 131 KDA"/>
    <property type="match status" value="1"/>
</dbReference>
<evidence type="ECO:0000313" key="3">
    <source>
        <dbReference type="EMBL" id="ETO25832.1"/>
    </source>
</evidence>
<proteinExistence type="predicted"/>
<comment type="caution">
    <text evidence="3">The sequence shown here is derived from an EMBL/GenBank/DDBJ whole genome shotgun (WGS) entry which is preliminary data.</text>
</comment>
<reference evidence="3 4" key="1">
    <citation type="journal article" date="2013" name="Curr. Biol.">
        <title>The Genome of the Foraminiferan Reticulomyxa filosa.</title>
        <authorList>
            <person name="Glockner G."/>
            <person name="Hulsmann N."/>
            <person name="Schleicher M."/>
            <person name="Noegel A.A."/>
            <person name="Eichinger L."/>
            <person name="Gallinger C."/>
            <person name="Pawlowski J."/>
            <person name="Sierra R."/>
            <person name="Euteneuer U."/>
            <person name="Pillet L."/>
            <person name="Moustafa A."/>
            <person name="Platzer M."/>
            <person name="Groth M."/>
            <person name="Szafranski K."/>
            <person name="Schliwa M."/>
        </authorList>
    </citation>
    <scope>NUCLEOTIDE SEQUENCE [LARGE SCALE GENOMIC DNA]</scope>
</reference>
<gene>
    <name evidence="3" type="ORF">RFI_11301</name>
</gene>
<evidence type="ECO:0000256" key="1">
    <source>
        <dbReference type="SAM" id="Coils"/>
    </source>
</evidence>
<evidence type="ECO:0000256" key="2">
    <source>
        <dbReference type="SAM" id="MobiDB-lite"/>
    </source>
</evidence>
<feature type="coiled-coil region" evidence="1">
    <location>
        <begin position="267"/>
        <end position="336"/>
    </location>
</feature>
<feature type="coiled-coil region" evidence="1">
    <location>
        <begin position="381"/>
        <end position="433"/>
    </location>
</feature>
<dbReference type="GO" id="GO:0005929">
    <property type="term" value="C:cilium"/>
    <property type="evidence" value="ECO:0007669"/>
    <property type="project" value="GOC"/>
</dbReference>
<evidence type="ECO:0000313" key="4">
    <source>
        <dbReference type="Proteomes" id="UP000023152"/>
    </source>
</evidence>
<feature type="region of interest" description="Disordered" evidence="2">
    <location>
        <begin position="42"/>
        <end position="81"/>
    </location>
</feature>
<keyword evidence="1" id="KW-0175">Coiled coil</keyword>
<feature type="compositionally biased region" description="Basic and acidic residues" evidence="2">
    <location>
        <begin position="72"/>
        <end position="81"/>
    </location>
</feature>
<accession>X6NKE3</accession>
<dbReference type="OrthoDB" id="197735at2759"/>
<name>X6NKE3_RETFI</name>
<keyword evidence="4" id="KW-1185">Reference proteome</keyword>
<dbReference type="AlphaFoldDB" id="X6NKE3"/>
<dbReference type="PANTHER" id="PTHR31540:SF1">
    <property type="entry name" value="CENTROSOMAL PROTEIN OF 131 KDA"/>
    <property type="match status" value="1"/>
</dbReference>
<dbReference type="InterPro" id="IPR030465">
    <property type="entry name" value="CEP131"/>
</dbReference>
<feature type="coiled-coil region" evidence="1">
    <location>
        <begin position="132"/>
        <end position="180"/>
    </location>
</feature>
<dbReference type="GO" id="GO:0035735">
    <property type="term" value="P:intraciliary transport involved in cilium assembly"/>
    <property type="evidence" value="ECO:0007669"/>
    <property type="project" value="InterPro"/>
</dbReference>
<dbReference type="OMA" id="ECELEIQ"/>
<protein>
    <submittedName>
        <fullName evidence="3">Intracellular protein transport protein USO1</fullName>
    </submittedName>
</protein>
<dbReference type="Proteomes" id="UP000023152">
    <property type="component" value="Unassembled WGS sequence"/>
</dbReference>
<organism evidence="3 4">
    <name type="scientific">Reticulomyxa filosa</name>
    <dbReference type="NCBI Taxonomy" id="46433"/>
    <lineage>
        <taxon>Eukaryota</taxon>
        <taxon>Sar</taxon>
        <taxon>Rhizaria</taxon>
        <taxon>Retaria</taxon>
        <taxon>Foraminifera</taxon>
        <taxon>Monothalamids</taxon>
        <taxon>Reticulomyxidae</taxon>
        <taxon>Reticulomyxa</taxon>
    </lineage>
</organism>